<dbReference type="InterPro" id="IPR015359">
    <property type="entry name" value="PLC_EF-hand-like"/>
</dbReference>
<dbReference type="InterPro" id="IPR011992">
    <property type="entry name" value="EF-hand-dom_pair"/>
</dbReference>
<dbReference type="PROSITE" id="PS50007">
    <property type="entry name" value="PIPLC_X_DOMAIN"/>
    <property type="match status" value="1"/>
</dbReference>
<dbReference type="SUPFAM" id="SSF47473">
    <property type="entry name" value="EF-hand"/>
    <property type="match status" value="1"/>
</dbReference>
<organism evidence="11 12">
    <name type="scientific">Cetraspora pellucida</name>
    <dbReference type="NCBI Taxonomy" id="1433469"/>
    <lineage>
        <taxon>Eukaryota</taxon>
        <taxon>Fungi</taxon>
        <taxon>Fungi incertae sedis</taxon>
        <taxon>Mucoromycota</taxon>
        <taxon>Glomeromycotina</taxon>
        <taxon>Glomeromycetes</taxon>
        <taxon>Diversisporales</taxon>
        <taxon>Gigasporaceae</taxon>
        <taxon>Cetraspora</taxon>
    </lineage>
</organism>
<proteinExistence type="predicted"/>
<keyword evidence="3 7" id="KW-0442">Lipid degradation</keyword>
<dbReference type="InterPro" id="IPR000909">
    <property type="entry name" value="PLipase_C_PInositol-sp_X_dom"/>
</dbReference>
<dbReference type="Gene3D" id="2.30.29.30">
    <property type="entry name" value="Pleckstrin-homology domain (PH domain)/Phosphotyrosine-binding domain (PTB)"/>
    <property type="match status" value="1"/>
</dbReference>
<dbReference type="SMART" id="SM00239">
    <property type="entry name" value="C2"/>
    <property type="match status" value="1"/>
</dbReference>
<dbReference type="FunFam" id="3.20.20.190:FF:000039">
    <property type="entry name" value="Phosphoinositide phospholipase C"/>
    <property type="match status" value="1"/>
</dbReference>
<evidence type="ECO:0000256" key="1">
    <source>
        <dbReference type="ARBA" id="ARBA00001195"/>
    </source>
</evidence>
<evidence type="ECO:0000259" key="9">
    <source>
        <dbReference type="PROSITE" id="PS50004"/>
    </source>
</evidence>
<evidence type="ECO:0000256" key="8">
    <source>
        <dbReference type="SAM" id="MobiDB-lite"/>
    </source>
</evidence>
<comment type="catalytic activity">
    <reaction evidence="1 7">
        <text>a 1,2-diacyl-sn-glycero-3-phospho-(1D-myo-inositol-4,5-bisphosphate) + H2O = 1D-myo-inositol 1,4,5-trisphosphate + a 1,2-diacyl-sn-glycerol + H(+)</text>
        <dbReference type="Rhea" id="RHEA:33179"/>
        <dbReference type="ChEBI" id="CHEBI:15377"/>
        <dbReference type="ChEBI" id="CHEBI:15378"/>
        <dbReference type="ChEBI" id="CHEBI:17815"/>
        <dbReference type="ChEBI" id="CHEBI:58456"/>
        <dbReference type="ChEBI" id="CHEBI:203600"/>
        <dbReference type="EC" id="3.1.4.11"/>
    </reaction>
</comment>
<dbReference type="Pfam" id="PF09279">
    <property type="entry name" value="EF-hand_like"/>
    <property type="match status" value="1"/>
</dbReference>
<dbReference type="SMART" id="SM00149">
    <property type="entry name" value="PLCYc"/>
    <property type="match status" value="1"/>
</dbReference>
<dbReference type="GO" id="GO:0016042">
    <property type="term" value="P:lipid catabolic process"/>
    <property type="evidence" value="ECO:0007669"/>
    <property type="project" value="UniProtKB-KW"/>
</dbReference>
<dbReference type="PRINTS" id="PR00390">
    <property type="entry name" value="PHPHLIPASEC"/>
</dbReference>
<dbReference type="OrthoDB" id="269822at2759"/>
<keyword evidence="4 7" id="KW-0443">Lipid metabolism</keyword>
<dbReference type="SUPFAM" id="SSF51695">
    <property type="entry name" value="PLC-like phosphodiesterases"/>
    <property type="match status" value="1"/>
</dbReference>
<sequence>MASEIVVEQCLVEGTTLLKVSLKKNQQKVFKIDADQGRILWDSKKSGKGKYYLINLTNEILFGEAIRSYREHFNLSADMEPRWFTITYVDSGKYKTLHLVALTSEIFNVWVDNLEKLYLRRRDIIGGLDHLRKRQYLWLEQQWKQADKDGKSRLGFDDVTRLCELLDAKQLITLFVKTFHCRYQWKITGSKINSVTGTLSSNDIIDFTSSDIGRYTEADEKGDDHLDFTDFQRFVKLISQRVELDKLFNSLAKERKNTLTLREFKDFLVRVQKYALKDEEFDNLYYKFCDKGLKEMNFEGFSYFLMSSENAIFASEHAKVYQDMTQPLSHYFIDSSHNTYLLGLQLTGESSVEGYIHTLQRGCRCVEIDCWDGPDGPIVTHGHTLTSHIMFQDVISTIRTYAFKASAYPLILSLEVHCSIDQQIQMASILRNTLGEYLVINFISENEAELPSPASLLYKIILKGKKDSNSSKDQVDSATDTESDTESNVESSKEKEKIKKTKLKVAQALSDLIVYCSTVKFKGFDYHRGMLVKLKICNKSLKLIKSERDALIRHNTRHLSRIYPSGLRINSSNYEPHYQWMVGNQLVALNWQTFGMQIDYAMFSVNGRCGYVLKPERLRNPEMAFPAPPSQTLTIEIISAQHIPKLNDSFMDKIVDPFVEVELLIPGVDSTKQKTSAISDNGFNPTWNETLKFTFNCEDMSLVFLRFVIWDENVSSDDFIASYCIPVTSLQLGYRYIPLNDVNGEQFLYTTLFIRSSLEFTSA</sequence>
<evidence type="ECO:0000256" key="7">
    <source>
        <dbReference type="RuleBase" id="RU361133"/>
    </source>
</evidence>
<dbReference type="SUPFAM" id="SSF50729">
    <property type="entry name" value="PH domain-like"/>
    <property type="match status" value="1"/>
</dbReference>
<dbReference type="PANTHER" id="PTHR10336:SF36">
    <property type="entry name" value="1-PHOSPHATIDYLINOSITOL 4,5-BISPHOSPHATE PHOSPHODIESTERASE BETA-4"/>
    <property type="match status" value="1"/>
</dbReference>
<dbReference type="InterPro" id="IPR011993">
    <property type="entry name" value="PH-like_dom_sf"/>
</dbReference>
<evidence type="ECO:0000256" key="6">
    <source>
        <dbReference type="ARBA" id="ARBA00059664"/>
    </source>
</evidence>
<dbReference type="InterPro" id="IPR017946">
    <property type="entry name" value="PLC-like_Pdiesterase_TIM-brl"/>
</dbReference>
<dbReference type="InterPro" id="IPR035892">
    <property type="entry name" value="C2_domain_sf"/>
</dbReference>
<dbReference type="Pfam" id="PF00168">
    <property type="entry name" value="C2"/>
    <property type="match status" value="1"/>
</dbReference>
<evidence type="ECO:0000313" key="11">
    <source>
        <dbReference type="EMBL" id="CAG8614432.1"/>
    </source>
</evidence>
<evidence type="ECO:0000313" key="12">
    <source>
        <dbReference type="Proteomes" id="UP000789759"/>
    </source>
</evidence>
<comment type="function">
    <text evidence="6">The production of the second messenger molecules diacylglycerol (DAG) and inositol 1,4,5-trisphosphate (IP3) is mediated by activated phosphatidylinositol-specific phospholipase C enzymes.</text>
</comment>
<gene>
    <name evidence="11" type="ORF">CPELLU_LOCUS7611</name>
</gene>
<accession>A0A9N9CSW1</accession>
<dbReference type="PROSITE" id="PS50004">
    <property type="entry name" value="C2"/>
    <property type="match status" value="1"/>
</dbReference>
<keyword evidence="2 7" id="KW-0378">Hydrolase</keyword>
<dbReference type="Pfam" id="PF00388">
    <property type="entry name" value="PI-PLC-X"/>
    <property type="match status" value="1"/>
</dbReference>
<comment type="caution">
    <text evidence="11">The sequence shown here is derived from an EMBL/GenBank/DDBJ whole genome shotgun (WGS) entry which is preliminary data.</text>
</comment>
<dbReference type="AlphaFoldDB" id="A0A9N9CSW1"/>
<dbReference type="CDD" id="cd00275">
    <property type="entry name" value="C2_PLC_like"/>
    <property type="match status" value="1"/>
</dbReference>
<protein>
    <recommendedName>
        <fullName evidence="7">Phosphoinositide phospholipase C</fullName>
        <ecNumber evidence="7">3.1.4.11</ecNumber>
    </recommendedName>
</protein>
<keyword evidence="12" id="KW-1185">Reference proteome</keyword>
<feature type="domain" description="C2" evidence="9">
    <location>
        <begin position="614"/>
        <end position="741"/>
    </location>
</feature>
<dbReference type="EMBL" id="CAJVQA010005158">
    <property type="protein sequence ID" value="CAG8614432.1"/>
    <property type="molecule type" value="Genomic_DNA"/>
</dbReference>
<evidence type="ECO:0000256" key="2">
    <source>
        <dbReference type="ARBA" id="ARBA00022801"/>
    </source>
</evidence>
<keyword evidence="5" id="KW-0807">Transducer</keyword>
<dbReference type="Proteomes" id="UP000789759">
    <property type="component" value="Unassembled WGS sequence"/>
</dbReference>
<dbReference type="SMART" id="SM00148">
    <property type="entry name" value="PLCXc"/>
    <property type="match status" value="1"/>
</dbReference>
<dbReference type="PANTHER" id="PTHR10336">
    <property type="entry name" value="PHOSPHOINOSITIDE-SPECIFIC PHOSPHOLIPASE C FAMILY PROTEIN"/>
    <property type="match status" value="1"/>
</dbReference>
<dbReference type="CDD" id="cd13360">
    <property type="entry name" value="PH_PLC_fungal"/>
    <property type="match status" value="1"/>
</dbReference>
<dbReference type="Pfam" id="PF00387">
    <property type="entry name" value="PI-PLC-Y"/>
    <property type="match status" value="1"/>
</dbReference>
<evidence type="ECO:0000256" key="4">
    <source>
        <dbReference type="ARBA" id="ARBA00023098"/>
    </source>
</evidence>
<dbReference type="InterPro" id="IPR001711">
    <property type="entry name" value="PLipase_C_Pinositol-sp_Y"/>
</dbReference>
<dbReference type="Gene3D" id="3.20.20.190">
    <property type="entry name" value="Phosphatidylinositol (PI) phosphodiesterase"/>
    <property type="match status" value="1"/>
</dbReference>
<reference evidence="11" key="1">
    <citation type="submission" date="2021-06" db="EMBL/GenBank/DDBJ databases">
        <authorList>
            <person name="Kallberg Y."/>
            <person name="Tangrot J."/>
            <person name="Rosling A."/>
        </authorList>
    </citation>
    <scope>NUCLEOTIDE SEQUENCE</scope>
    <source>
        <strain evidence="11">FL966</strain>
    </source>
</reference>
<dbReference type="InterPro" id="IPR000008">
    <property type="entry name" value="C2_dom"/>
</dbReference>
<dbReference type="Gene3D" id="2.60.40.150">
    <property type="entry name" value="C2 domain"/>
    <property type="match status" value="1"/>
</dbReference>
<feature type="region of interest" description="Disordered" evidence="8">
    <location>
        <begin position="467"/>
        <end position="494"/>
    </location>
</feature>
<dbReference type="InterPro" id="IPR001192">
    <property type="entry name" value="PI-PLC_fam"/>
</dbReference>
<dbReference type="InterPro" id="IPR037755">
    <property type="entry name" value="Plc1_PH"/>
</dbReference>
<evidence type="ECO:0000259" key="10">
    <source>
        <dbReference type="PROSITE" id="PS50008"/>
    </source>
</evidence>
<dbReference type="Gene3D" id="1.10.238.10">
    <property type="entry name" value="EF-hand"/>
    <property type="match status" value="1"/>
</dbReference>
<feature type="domain" description="PI-PLC Y-box" evidence="10">
    <location>
        <begin position="509"/>
        <end position="619"/>
    </location>
</feature>
<dbReference type="GO" id="GO:0048015">
    <property type="term" value="P:phosphatidylinositol-mediated signaling"/>
    <property type="evidence" value="ECO:0007669"/>
    <property type="project" value="TreeGrafter"/>
</dbReference>
<dbReference type="SUPFAM" id="SSF49562">
    <property type="entry name" value="C2 domain (Calcium/lipid-binding domain, CaLB)"/>
    <property type="match status" value="1"/>
</dbReference>
<evidence type="ECO:0000256" key="3">
    <source>
        <dbReference type="ARBA" id="ARBA00022963"/>
    </source>
</evidence>
<evidence type="ECO:0000256" key="5">
    <source>
        <dbReference type="ARBA" id="ARBA00023224"/>
    </source>
</evidence>
<dbReference type="CDD" id="cd08558">
    <property type="entry name" value="PI-PLCc_eukaryota"/>
    <property type="match status" value="1"/>
</dbReference>
<name>A0A9N9CSW1_9GLOM</name>
<dbReference type="EC" id="3.1.4.11" evidence="7"/>
<dbReference type="GO" id="GO:0004435">
    <property type="term" value="F:phosphatidylinositol-4,5-bisphosphate phospholipase C activity"/>
    <property type="evidence" value="ECO:0007669"/>
    <property type="project" value="UniProtKB-EC"/>
</dbReference>
<dbReference type="PROSITE" id="PS50008">
    <property type="entry name" value="PIPLC_Y_DOMAIN"/>
    <property type="match status" value="1"/>
</dbReference>
<dbReference type="GO" id="GO:0051209">
    <property type="term" value="P:release of sequestered calcium ion into cytosol"/>
    <property type="evidence" value="ECO:0007669"/>
    <property type="project" value="TreeGrafter"/>
</dbReference>